<reference evidence="3" key="1">
    <citation type="submission" date="2020-11" db="EMBL/GenBank/DDBJ databases">
        <authorList>
            <consortium name="DOE Joint Genome Institute"/>
            <person name="Ahrendt S."/>
            <person name="Riley R."/>
            <person name="Andreopoulos W."/>
            <person name="Labutti K."/>
            <person name="Pangilinan J."/>
            <person name="Ruiz-Duenas F.J."/>
            <person name="Barrasa J.M."/>
            <person name="Sanchez-Garcia M."/>
            <person name="Camarero S."/>
            <person name="Miyauchi S."/>
            <person name="Serrano A."/>
            <person name="Linde D."/>
            <person name="Babiker R."/>
            <person name="Drula E."/>
            <person name="Ayuso-Fernandez I."/>
            <person name="Pacheco R."/>
            <person name="Padilla G."/>
            <person name="Ferreira P."/>
            <person name="Barriuso J."/>
            <person name="Kellner H."/>
            <person name="Castanera R."/>
            <person name="Alfaro M."/>
            <person name="Ramirez L."/>
            <person name="Pisabarro A.G."/>
            <person name="Kuo A."/>
            <person name="Tritt A."/>
            <person name="Lipzen A."/>
            <person name="He G."/>
            <person name="Yan M."/>
            <person name="Ng V."/>
            <person name="Cullen D."/>
            <person name="Martin F."/>
            <person name="Rosso M.-N."/>
            <person name="Henrissat B."/>
            <person name="Hibbett D."/>
            <person name="Martinez A.T."/>
            <person name="Grigoriev I.V."/>
        </authorList>
    </citation>
    <scope>NUCLEOTIDE SEQUENCE</scope>
    <source>
        <strain evidence="3">CIRM-BRFM 674</strain>
    </source>
</reference>
<feature type="compositionally biased region" description="Basic and acidic residues" evidence="1">
    <location>
        <begin position="328"/>
        <end position="342"/>
    </location>
</feature>
<comment type="caution">
    <text evidence="3">The sequence shown here is derived from an EMBL/GenBank/DDBJ whole genome shotgun (WGS) entry which is preliminary data.</text>
</comment>
<evidence type="ECO:0000313" key="4">
    <source>
        <dbReference type="Proteomes" id="UP000807469"/>
    </source>
</evidence>
<dbReference type="AlphaFoldDB" id="A0A9P6CW69"/>
<evidence type="ECO:0000256" key="2">
    <source>
        <dbReference type="SAM" id="Phobius"/>
    </source>
</evidence>
<proteinExistence type="predicted"/>
<sequence>MGDTVDSLQPLPISWNSSCITDTTLDIYLISPTSEHPRIHLWENVPNSAGTYTADLMPRWWNATSSQQLQFSIVPHSKAVFTSNVFAPPVFTATYTQPSSGMPASADTSVIDSGVTEAGTAPKKSNGGKTAAAVILPLLFVALCIGVYIKMKRTKGKEARKRWTQTLDERMSTISTDWKSVSGAGANAAIRNSMAVGNRNSSFSFGAIRPSSTYAVEGEDAGSAGIGARQMSQMRTGVGLRNPTGTATNTAERVSRVSFAPDTRVSRVSFADSRPSGESRRTRAFHSAYIPPVPALPDQANDDDNVSEEATAQFSPRQTQGPIALSPEDIRSRATGNKKESDLADFMPALSMMRTGGPQESDDYLFPTPPTPPTPTHQKLTPTPHTMSSPVMPTMPMQPMPASVMSPDEMLRAYAKDKKSMAAGGAAAGVISYPVPAANASTPVPSVNNAAVGSSGMRVLYNATGSSATTAGASTYASSEEYYAVNAYGGAEGYQQPQGHQNQYAFGHHPNASIGVGAYGGAQYAIGDDDHEEAYSGHAA</sequence>
<name>A0A9P6CW69_9AGAR</name>
<feature type="transmembrane region" description="Helical" evidence="2">
    <location>
        <begin position="131"/>
        <end position="151"/>
    </location>
</feature>
<organism evidence="3 4">
    <name type="scientific">Pholiota conissans</name>
    <dbReference type="NCBI Taxonomy" id="109636"/>
    <lineage>
        <taxon>Eukaryota</taxon>
        <taxon>Fungi</taxon>
        <taxon>Dikarya</taxon>
        <taxon>Basidiomycota</taxon>
        <taxon>Agaricomycotina</taxon>
        <taxon>Agaricomycetes</taxon>
        <taxon>Agaricomycetidae</taxon>
        <taxon>Agaricales</taxon>
        <taxon>Agaricineae</taxon>
        <taxon>Strophariaceae</taxon>
        <taxon>Pholiota</taxon>
    </lineage>
</organism>
<keyword evidence="2" id="KW-0472">Membrane</keyword>
<feature type="region of interest" description="Disordered" evidence="1">
    <location>
        <begin position="268"/>
        <end position="387"/>
    </location>
</feature>
<dbReference type="Proteomes" id="UP000807469">
    <property type="component" value="Unassembled WGS sequence"/>
</dbReference>
<evidence type="ECO:0000256" key="1">
    <source>
        <dbReference type="SAM" id="MobiDB-lite"/>
    </source>
</evidence>
<keyword evidence="2" id="KW-0812">Transmembrane</keyword>
<gene>
    <name evidence="3" type="ORF">BDN70DRAFT_876305</name>
</gene>
<evidence type="ECO:0000313" key="3">
    <source>
        <dbReference type="EMBL" id="KAF9481507.1"/>
    </source>
</evidence>
<feature type="compositionally biased region" description="Low complexity" evidence="1">
    <location>
        <begin position="376"/>
        <end position="387"/>
    </location>
</feature>
<feature type="compositionally biased region" description="Polar residues" evidence="1">
    <location>
        <begin position="308"/>
        <end position="321"/>
    </location>
</feature>
<protein>
    <submittedName>
        <fullName evidence="3">Uncharacterized protein</fullName>
    </submittedName>
</protein>
<keyword evidence="2" id="KW-1133">Transmembrane helix</keyword>
<dbReference type="OrthoDB" id="3363836at2759"/>
<keyword evidence="4" id="KW-1185">Reference proteome</keyword>
<accession>A0A9P6CW69</accession>
<dbReference type="EMBL" id="MU155178">
    <property type="protein sequence ID" value="KAF9481507.1"/>
    <property type="molecule type" value="Genomic_DNA"/>
</dbReference>